<feature type="domain" description="HPt" evidence="21">
    <location>
        <begin position="1318"/>
        <end position="1411"/>
    </location>
</feature>
<dbReference type="SMART" id="SM00387">
    <property type="entry name" value="HATPase_c"/>
    <property type="match status" value="1"/>
</dbReference>
<dbReference type="SUPFAM" id="SSF47384">
    <property type="entry name" value="Homodimeric domain of signal transducing histidine kinase"/>
    <property type="match status" value="1"/>
</dbReference>
<keyword evidence="13" id="KW-0902">Two-component regulatory system</keyword>
<evidence type="ECO:0000256" key="4">
    <source>
        <dbReference type="ARBA" id="ARBA00022475"/>
    </source>
</evidence>
<dbReference type="SUPFAM" id="SSF47226">
    <property type="entry name" value="Histidine-containing phosphotransfer domain, HPT domain"/>
    <property type="match status" value="1"/>
</dbReference>
<gene>
    <name evidence="22" type="ORF">BJD16_17635</name>
</gene>
<evidence type="ECO:0000256" key="15">
    <source>
        <dbReference type="PROSITE-ProRule" id="PRU00110"/>
    </source>
</evidence>
<evidence type="ECO:0000256" key="6">
    <source>
        <dbReference type="ARBA" id="ARBA00022553"/>
    </source>
</evidence>
<evidence type="ECO:0000313" key="22">
    <source>
        <dbReference type="EMBL" id="OHY90734.1"/>
    </source>
</evidence>
<keyword evidence="6 16" id="KW-0597">Phosphoprotein</keyword>
<dbReference type="PROSITE" id="PS50110">
    <property type="entry name" value="RESPONSE_REGULATORY"/>
    <property type="match status" value="1"/>
</dbReference>
<keyword evidence="14 17" id="KW-0472">Membrane</keyword>
<evidence type="ECO:0000256" key="13">
    <source>
        <dbReference type="ARBA" id="ARBA00023012"/>
    </source>
</evidence>
<evidence type="ECO:0000256" key="1">
    <source>
        <dbReference type="ARBA" id="ARBA00000085"/>
    </source>
</evidence>
<dbReference type="PRINTS" id="PR00344">
    <property type="entry name" value="BCTRLSENSOR"/>
</dbReference>
<evidence type="ECO:0000256" key="10">
    <source>
        <dbReference type="ARBA" id="ARBA00022777"/>
    </source>
</evidence>
<dbReference type="Gene3D" id="3.40.50.2300">
    <property type="match status" value="1"/>
</dbReference>
<keyword evidence="10 22" id="KW-0418">Kinase</keyword>
<evidence type="ECO:0000256" key="2">
    <source>
        <dbReference type="ARBA" id="ARBA00004429"/>
    </source>
</evidence>
<comment type="subcellular location">
    <subcellularLocation>
        <location evidence="2">Cell inner membrane</location>
        <topology evidence="2">Multi-pass membrane protein</topology>
    </subcellularLocation>
</comment>
<comment type="caution">
    <text evidence="22">The sequence shown here is derived from an EMBL/GenBank/DDBJ whole genome shotgun (WGS) entry which is preliminary data.</text>
</comment>
<dbReference type="STRING" id="646.BJD16_17635"/>
<dbReference type="SMART" id="SM00388">
    <property type="entry name" value="HisKA"/>
    <property type="match status" value="1"/>
</dbReference>
<dbReference type="InterPro" id="IPR000014">
    <property type="entry name" value="PAS"/>
</dbReference>
<evidence type="ECO:0000256" key="16">
    <source>
        <dbReference type="PROSITE-ProRule" id="PRU00169"/>
    </source>
</evidence>
<dbReference type="Gene3D" id="3.30.565.10">
    <property type="entry name" value="Histidine kinase-like ATPase, C-terminal domain"/>
    <property type="match status" value="1"/>
</dbReference>
<dbReference type="Gene3D" id="1.20.120.160">
    <property type="entry name" value="HPT domain"/>
    <property type="match status" value="1"/>
</dbReference>
<feature type="domain" description="Histidine kinase" evidence="19">
    <location>
        <begin position="827"/>
        <end position="1043"/>
    </location>
</feature>
<dbReference type="GO" id="GO:0005524">
    <property type="term" value="F:ATP binding"/>
    <property type="evidence" value="ECO:0007669"/>
    <property type="project" value="UniProtKB-KW"/>
</dbReference>
<evidence type="ECO:0000313" key="23">
    <source>
        <dbReference type="Proteomes" id="UP000179934"/>
    </source>
</evidence>
<dbReference type="FunFam" id="3.30.565.10:FF:000010">
    <property type="entry name" value="Sensor histidine kinase RcsC"/>
    <property type="match status" value="1"/>
</dbReference>
<dbReference type="SUPFAM" id="SSF52172">
    <property type="entry name" value="CheY-like"/>
    <property type="match status" value="1"/>
</dbReference>
<evidence type="ECO:0000259" key="19">
    <source>
        <dbReference type="PROSITE" id="PS50109"/>
    </source>
</evidence>
<dbReference type="Pfam" id="PF01627">
    <property type="entry name" value="Hpt"/>
    <property type="match status" value="1"/>
</dbReference>
<dbReference type="InterPro" id="IPR001638">
    <property type="entry name" value="Solute-binding_3/MltF_N"/>
</dbReference>
<evidence type="ECO:0000256" key="17">
    <source>
        <dbReference type="SAM" id="Phobius"/>
    </source>
</evidence>
<dbReference type="SMART" id="SM00062">
    <property type="entry name" value="PBPb"/>
    <property type="match status" value="2"/>
</dbReference>
<proteinExistence type="predicted"/>
<keyword evidence="12 17" id="KW-1133">Transmembrane helix</keyword>
<keyword evidence="5" id="KW-0997">Cell inner membrane</keyword>
<feature type="domain" description="Response regulatory" evidence="20">
    <location>
        <begin position="1175"/>
        <end position="1289"/>
    </location>
</feature>
<dbReference type="CDD" id="cd00088">
    <property type="entry name" value="HPT"/>
    <property type="match status" value="1"/>
</dbReference>
<protein>
    <recommendedName>
        <fullName evidence="3">histidine kinase</fullName>
        <ecNumber evidence="3">2.7.13.3</ecNumber>
    </recommendedName>
</protein>
<accession>A0A1S2CPS1</accession>
<dbReference type="Pfam" id="PF00072">
    <property type="entry name" value="Response_reg"/>
    <property type="match status" value="1"/>
</dbReference>
<evidence type="ECO:0000256" key="11">
    <source>
        <dbReference type="ARBA" id="ARBA00022840"/>
    </source>
</evidence>
<feature type="modified residue" description="Phosphohistidine" evidence="15">
    <location>
        <position position="1357"/>
    </location>
</feature>
<evidence type="ECO:0000256" key="5">
    <source>
        <dbReference type="ARBA" id="ARBA00022519"/>
    </source>
</evidence>
<dbReference type="InterPro" id="IPR003661">
    <property type="entry name" value="HisK_dim/P_dom"/>
</dbReference>
<dbReference type="SUPFAM" id="SSF55785">
    <property type="entry name" value="PYP-like sensor domain (PAS domain)"/>
    <property type="match status" value="2"/>
</dbReference>
<dbReference type="FunFam" id="1.10.287.130:FF:000004">
    <property type="entry name" value="Ethylene receptor 1"/>
    <property type="match status" value="1"/>
</dbReference>
<evidence type="ECO:0000256" key="18">
    <source>
        <dbReference type="SAM" id="SignalP"/>
    </source>
</evidence>
<dbReference type="OrthoDB" id="9797243at2"/>
<dbReference type="EC" id="2.7.13.3" evidence="3"/>
<dbReference type="PANTHER" id="PTHR43047:SF72">
    <property type="entry name" value="OSMOSENSING HISTIDINE PROTEIN KINASE SLN1"/>
    <property type="match status" value="1"/>
</dbReference>
<evidence type="ECO:0000256" key="3">
    <source>
        <dbReference type="ARBA" id="ARBA00012438"/>
    </source>
</evidence>
<evidence type="ECO:0000256" key="8">
    <source>
        <dbReference type="ARBA" id="ARBA00022692"/>
    </source>
</evidence>
<dbReference type="Pfam" id="PF00512">
    <property type="entry name" value="HisKA"/>
    <property type="match status" value="1"/>
</dbReference>
<dbReference type="CDD" id="cd16922">
    <property type="entry name" value="HATPase_EvgS-ArcB-TorS-like"/>
    <property type="match status" value="1"/>
</dbReference>
<organism evidence="22 23">
    <name type="scientific">Aeromonas sobria</name>
    <dbReference type="NCBI Taxonomy" id="646"/>
    <lineage>
        <taxon>Bacteria</taxon>
        <taxon>Pseudomonadati</taxon>
        <taxon>Pseudomonadota</taxon>
        <taxon>Gammaproteobacteria</taxon>
        <taxon>Aeromonadales</taxon>
        <taxon>Aeromonadaceae</taxon>
        <taxon>Aeromonas</taxon>
    </lineage>
</organism>
<dbReference type="CDD" id="cd17546">
    <property type="entry name" value="REC_hyHK_CKI1_RcsC-like"/>
    <property type="match status" value="1"/>
</dbReference>
<dbReference type="SMART" id="SM00448">
    <property type="entry name" value="REC"/>
    <property type="match status" value="1"/>
</dbReference>
<keyword evidence="4" id="KW-1003">Cell membrane</keyword>
<sequence>MLRQCQRLFSFILLLLCCMGAHANTSLNEDELDFAERAWLSSNKELIIGMPMMGDPPYSYKDAEQRFSGPVPEMAQQIARKLGLTLRYKNYSSYAKALIGLQHSNVHMLINYQPGEQWRDNLVSIPFLLATPRGVLLANGKTVLSQQDAHTLRWVCVAGVSSCNELKKLGMKRVVEADSDSEAAFMIKQRLADAYMADIPSLLMLQEQHPNTGFTITMPAWVASTSLAINMNQQNAALVSLVSKAFNEIPAEDRRQILEATTANQGTGAGESASIQLSADERQWLSQHPILTYGVSPHWTSMSEFNYWGQMVGFVADLMALMHQYSGLEFSLVRTNNWSETQNLLKLQQIDFIPAIAPTRERNHFALFTPGYLFVDRVVIGPKGSTNLSTISSLQGKRIGMVLGSVDKALLMTVGAHVVEVHSDGRLLELLDNGDADYVMLPLPSIDQRMSERYEVVYTGKDLRLPLAMATRPDPMLQQILTKVLYSIPPEEIKKLEQRWLSMSVQTGINTETVLLWFVMVGAAATLLFALFWAWTRTLQREIVQRQQAEEKLNQQLLFVQTLLDSLPNMVALRDRQHQLTLCNKAYRSLFIGTDPAGDGWGHMTPPEREQMLRDEQRVWDTGEMFEGTGQTRRPDKDPLNVVYIKQPYRASDGTVQGILTVLTDISALTAAEDKVREVEARLRDITDSMPGVVYQYLWQGVGKGRFLYLSQGVSGMLGIPQQTLLESESGGAIFGLDEEILAVFAEEVATHARTLAPLELEVKVPTLQGERDLQIRGNFVQQKCGDLLLNGVVQDITILKQQEHELRKARAYAEHAMQARSRFLATMSHELRTPISGMHGMLELLRMSELNDDQRYLLRNVESSANNLLYLVNDILDFSKIEAGQLNLNTQSCRLQSVICDVIRGHATLAYGKGLNVAIHWDDALPDLADIDPIRVGQVISNLLNNAVKFTERGSVTIRARYDEQQLVIAVADTGIGIATEKLGLLFTPFEQVESDITRRFGGTGLGLTICEQLVKKMGGTLAVSSQAGEGSCFSFTIPLVNGLWEPLALAGSEWWFVGDDPGLQATMARLGATLMPLDAQLLTEDLSGLLLAEECALETALGSGWHTLLLNSSLKGVVVSPREALRARMGSEHWWRLGHSPLYPDLLLESCRELTTERAVTHGIASIEKLGGRVLVADDHLVNRALLTRQLAILGVDCHVVEDGEKALHAWKNEHFALLLTDCHMPKLDGYTLTQTLRAEGVEAPIIGVTADTSEEASARMEAAGMNGMLFKPYSLESLRQMLTRWLPAAPAVATSLSEPDTVSTLGERWQGLFGDLETAKSMASEYIASNRKDCKDMEEAIAAGDSEELVEVAHRIKGAARMVGEVLLAAQAAKLESAARLKQLNELEHLGQGVSELMNDVEHKMGLWLHE</sequence>
<evidence type="ECO:0000256" key="9">
    <source>
        <dbReference type="ARBA" id="ARBA00022741"/>
    </source>
</evidence>
<feature type="modified residue" description="4-aspartylphosphate" evidence="16">
    <location>
        <position position="1224"/>
    </location>
</feature>
<dbReference type="InterPro" id="IPR036890">
    <property type="entry name" value="HATPase_C_sf"/>
</dbReference>
<dbReference type="PROSITE" id="PS50894">
    <property type="entry name" value="HPT"/>
    <property type="match status" value="1"/>
</dbReference>
<dbReference type="Pfam" id="PF00497">
    <property type="entry name" value="SBP_bac_3"/>
    <property type="match status" value="2"/>
</dbReference>
<name>A0A1S2CPS1_AERSO</name>
<keyword evidence="9" id="KW-0547">Nucleotide-binding</keyword>
<keyword evidence="18" id="KW-0732">Signal</keyword>
<dbReference type="Gene3D" id="3.30.450.20">
    <property type="entry name" value="PAS domain"/>
    <property type="match status" value="2"/>
</dbReference>
<dbReference type="InterPro" id="IPR035965">
    <property type="entry name" value="PAS-like_dom_sf"/>
</dbReference>
<dbReference type="Pfam" id="PF02518">
    <property type="entry name" value="HATPase_c"/>
    <property type="match status" value="1"/>
</dbReference>
<dbReference type="GeneID" id="58922406"/>
<evidence type="ECO:0000259" key="20">
    <source>
        <dbReference type="PROSITE" id="PS50110"/>
    </source>
</evidence>
<keyword evidence="11" id="KW-0067">ATP-binding</keyword>
<dbReference type="SUPFAM" id="SSF55874">
    <property type="entry name" value="ATPase domain of HSP90 chaperone/DNA topoisomerase II/histidine kinase"/>
    <property type="match status" value="1"/>
</dbReference>
<dbReference type="PANTHER" id="PTHR43047">
    <property type="entry name" value="TWO-COMPONENT HISTIDINE PROTEIN KINASE"/>
    <property type="match status" value="1"/>
</dbReference>
<feature type="chain" id="PRO_5010236930" description="histidine kinase" evidence="18">
    <location>
        <begin position="24"/>
        <end position="1414"/>
    </location>
</feature>
<evidence type="ECO:0000256" key="7">
    <source>
        <dbReference type="ARBA" id="ARBA00022679"/>
    </source>
</evidence>
<keyword evidence="7" id="KW-0808">Transferase</keyword>
<comment type="catalytic activity">
    <reaction evidence="1">
        <text>ATP + protein L-histidine = ADP + protein N-phospho-L-histidine.</text>
        <dbReference type="EC" id="2.7.13.3"/>
    </reaction>
</comment>
<dbReference type="CDD" id="cd13707">
    <property type="entry name" value="PBP2_BvgS_D2"/>
    <property type="match status" value="1"/>
</dbReference>
<evidence type="ECO:0000256" key="12">
    <source>
        <dbReference type="ARBA" id="ARBA00022989"/>
    </source>
</evidence>
<feature type="signal peptide" evidence="18">
    <location>
        <begin position="1"/>
        <end position="23"/>
    </location>
</feature>
<evidence type="ECO:0000256" key="14">
    <source>
        <dbReference type="ARBA" id="ARBA00023136"/>
    </source>
</evidence>
<dbReference type="SMART" id="SM00091">
    <property type="entry name" value="PAS"/>
    <property type="match status" value="2"/>
</dbReference>
<evidence type="ECO:0000259" key="21">
    <source>
        <dbReference type="PROSITE" id="PS50894"/>
    </source>
</evidence>
<reference evidence="22 23" key="1">
    <citation type="submission" date="2016-09" db="EMBL/GenBank/DDBJ databases">
        <title>Draft Genome Sequence of Aeromonas sobria Strain 08005, Isolated from Sick Rana catesbeiana.</title>
        <authorList>
            <person name="Yang Q."/>
        </authorList>
    </citation>
    <scope>NUCLEOTIDE SEQUENCE [LARGE SCALE GENOMIC DNA]</scope>
    <source>
        <strain evidence="22 23">08005</strain>
    </source>
</reference>
<dbReference type="InterPro" id="IPR001789">
    <property type="entry name" value="Sig_transdc_resp-reg_receiver"/>
</dbReference>
<dbReference type="PROSITE" id="PS50109">
    <property type="entry name" value="HIS_KIN"/>
    <property type="match status" value="1"/>
</dbReference>
<dbReference type="Proteomes" id="UP000179934">
    <property type="component" value="Unassembled WGS sequence"/>
</dbReference>
<dbReference type="SUPFAM" id="SSF53850">
    <property type="entry name" value="Periplasmic binding protein-like II"/>
    <property type="match status" value="2"/>
</dbReference>
<dbReference type="InterPro" id="IPR004358">
    <property type="entry name" value="Sig_transdc_His_kin-like_C"/>
</dbReference>
<dbReference type="GO" id="GO:0000155">
    <property type="term" value="F:phosphorelay sensor kinase activity"/>
    <property type="evidence" value="ECO:0007669"/>
    <property type="project" value="InterPro"/>
</dbReference>
<dbReference type="Gene3D" id="1.10.287.130">
    <property type="match status" value="1"/>
</dbReference>
<dbReference type="RefSeq" id="WP_042020760.1">
    <property type="nucleotide sequence ID" value="NZ_CDBW01000017.1"/>
</dbReference>
<dbReference type="InterPro" id="IPR013656">
    <property type="entry name" value="PAS_4"/>
</dbReference>
<dbReference type="InterPro" id="IPR049871">
    <property type="entry name" value="BvgS-like_periplasmic2"/>
</dbReference>
<dbReference type="CDD" id="cd00082">
    <property type="entry name" value="HisKA"/>
    <property type="match status" value="1"/>
</dbReference>
<dbReference type="GO" id="GO:0009927">
    <property type="term" value="F:histidine phosphotransfer kinase activity"/>
    <property type="evidence" value="ECO:0007669"/>
    <property type="project" value="TreeGrafter"/>
</dbReference>
<dbReference type="InterPro" id="IPR008207">
    <property type="entry name" value="Sig_transdc_His_kin_Hpt_dom"/>
</dbReference>
<dbReference type="SMART" id="SM00073">
    <property type="entry name" value="HPT"/>
    <property type="match status" value="1"/>
</dbReference>
<dbReference type="InterPro" id="IPR036097">
    <property type="entry name" value="HisK_dim/P_sf"/>
</dbReference>
<dbReference type="Pfam" id="PF08448">
    <property type="entry name" value="PAS_4"/>
    <property type="match status" value="1"/>
</dbReference>
<dbReference type="GO" id="GO:0005886">
    <property type="term" value="C:plasma membrane"/>
    <property type="evidence" value="ECO:0007669"/>
    <property type="project" value="UniProtKB-SubCell"/>
</dbReference>
<dbReference type="InterPro" id="IPR036641">
    <property type="entry name" value="HPT_dom_sf"/>
</dbReference>
<dbReference type="InterPro" id="IPR003594">
    <property type="entry name" value="HATPase_dom"/>
</dbReference>
<feature type="transmembrane region" description="Helical" evidence="17">
    <location>
        <begin position="514"/>
        <end position="536"/>
    </location>
</feature>
<keyword evidence="8 17" id="KW-0812">Transmembrane</keyword>
<dbReference type="Gene3D" id="3.40.190.10">
    <property type="entry name" value="Periplasmic binding protein-like II"/>
    <property type="match status" value="4"/>
</dbReference>
<dbReference type="EMBL" id="MKFU01000026">
    <property type="protein sequence ID" value="OHY90734.1"/>
    <property type="molecule type" value="Genomic_DNA"/>
</dbReference>
<dbReference type="InterPro" id="IPR005467">
    <property type="entry name" value="His_kinase_dom"/>
</dbReference>
<dbReference type="InterPro" id="IPR011006">
    <property type="entry name" value="CheY-like_superfamily"/>
</dbReference>